<accession>A0A2M7G4C9</accession>
<dbReference type="Proteomes" id="UP000231019">
    <property type="component" value="Unassembled WGS sequence"/>
</dbReference>
<gene>
    <name evidence="1" type="ORF">COW36_13170</name>
</gene>
<dbReference type="AlphaFoldDB" id="A0A2M7G4C9"/>
<name>A0A2M7G4C9_9BACT</name>
<evidence type="ECO:0000313" key="2">
    <source>
        <dbReference type="Proteomes" id="UP000231019"/>
    </source>
</evidence>
<evidence type="ECO:0000313" key="1">
    <source>
        <dbReference type="EMBL" id="PIW16710.1"/>
    </source>
</evidence>
<protein>
    <submittedName>
        <fullName evidence="1">Uncharacterized protein</fullName>
    </submittedName>
</protein>
<sequence length="123" mass="13894">MSHFILQTQLTPHTLLEAFPQLKAQNPGFVRAWLSPNGREILLEVELDLGDELRTEYLSLQRQSSGDLIFHLLSGGEEIPFKALSDTLQRLLNWLLSLEPHAHVVRHTFGQYVTLPATSLHGS</sequence>
<organism evidence="1 2">
    <name type="scientific">bacterium (Candidatus Blackallbacteria) CG17_big_fil_post_rev_8_21_14_2_50_48_46</name>
    <dbReference type="NCBI Taxonomy" id="2014261"/>
    <lineage>
        <taxon>Bacteria</taxon>
        <taxon>Candidatus Blackallbacteria</taxon>
    </lineage>
</organism>
<comment type="caution">
    <text evidence="1">The sequence shown here is derived from an EMBL/GenBank/DDBJ whole genome shotgun (WGS) entry which is preliminary data.</text>
</comment>
<dbReference type="EMBL" id="PFFQ01000037">
    <property type="protein sequence ID" value="PIW16710.1"/>
    <property type="molecule type" value="Genomic_DNA"/>
</dbReference>
<proteinExistence type="predicted"/>
<reference evidence="1 2" key="1">
    <citation type="submission" date="2017-09" db="EMBL/GenBank/DDBJ databases">
        <title>Depth-based differentiation of microbial function through sediment-hosted aquifers and enrichment of novel symbionts in the deep terrestrial subsurface.</title>
        <authorList>
            <person name="Probst A.J."/>
            <person name="Ladd B."/>
            <person name="Jarett J.K."/>
            <person name="Geller-Mcgrath D.E."/>
            <person name="Sieber C.M."/>
            <person name="Emerson J.B."/>
            <person name="Anantharaman K."/>
            <person name="Thomas B.C."/>
            <person name="Malmstrom R."/>
            <person name="Stieglmeier M."/>
            <person name="Klingl A."/>
            <person name="Woyke T."/>
            <person name="Ryan C.M."/>
            <person name="Banfield J.F."/>
        </authorList>
    </citation>
    <scope>NUCLEOTIDE SEQUENCE [LARGE SCALE GENOMIC DNA]</scope>
    <source>
        <strain evidence="1">CG17_big_fil_post_rev_8_21_14_2_50_48_46</strain>
    </source>
</reference>